<dbReference type="InterPro" id="IPR050086">
    <property type="entry name" value="MetN_ABC_transporter-like"/>
</dbReference>
<keyword evidence="3" id="KW-0547">Nucleotide-binding</keyword>
<dbReference type="SUPFAM" id="SSF52540">
    <property type="entry name" value="P-loop containing nucleoside triphosphate hydrolases"/>
    <property type="match status" value="1"/>
</dbReference>
<dbReference type="Gene3D" id="3.40.50.300">
    <property type="entry name" value="P-loop containing nucleotide triphosphate hydrolases"/>
    <property type="match status" value="1"/>
</dbReference>
<evidence type="ECO:0000256" key="4">
    <source>
        <dbReference type="ARBA" id="ARBA00022840"/>
    </source>
</evidence>
<comment type="similarity">
    <text evidence="1">Belongs to the ABC transporter superfamily.</text>
</comment>
<gene>
    <name evidence="6" type="ORF">GOQ27_09380</name>
</gene>
<evidence type="ECO:0000259" key="5">
    <source>
        <dbReference type="PROSITE" id="PS50893"/>
    </source>
</evidence>
<dbReference type="InterPro" id="IPR030679">
    <property type="entry name" value="ABC_ATPase_HisP-typ"/>
</dbReference>
<dbReference type="GO" id="GO:0005524">
    <property type="term" value="F:ATP binding"/>
    <property type="evidence" value="ECO:0007669"/>
    <property type="project" value="UniProtKB-KW"/>
</dbReference>
<evidence type="ECO:0000256" key="1">
    <source>
        <dbReference type="ARBA" id="ARBA00005417"/>
    </source>
</evidence>
<dbReference type="PANTHER" id="PTHR43166">
    <property type="entry name" value="AMINO ACID IMPORT ATP-BINDING PROTEIN"/>
    <property type="match status" value="1"/>
</dbReference>
<evidence type="ECO:0000256" key="2">
    <source>
        <dbReference type="ARBA" id="ARBA00022448"/>
    </source>
</evidence>
<feature type="domain" description="ABC transporter" evidence="5">
    <location>
        <begin position="2"/>
        <end position="244"/>
    </location>
</feature>
<evidence type="ECO:0000313" key="7">
    <source>
        <dbReference type="Proteomes" id="UP000724672"/>
    </source>
</evidence>
<dbReference type="InterPro" id="IPR003593">
    <property type="entry name" value="AAA+_ATPase"/>
</dbReference>
<keyword evidence="4 6" id="KW-0067">ATP-binding</keyword>
<keyword evidence="7" id="KW-1185">Reference proteome</keyword>
<name>A0A942Z933_9FIRM</name>
<dbReference type="GO" id="GO:0015424">
    <property type="term" value="F:ABC-type amino acid transporter activity"/>
    <property type="evidence" value="ECO:0007669"/>
    <property type="project" value="InterPro"/>
</dbReference>
<evidence type="ECO:0000256" key="3">
    <source>
        <dbReference type="ARBA" id="ARBA00022741"/>
    </source>
</evidence>
<dbReference type="InterPro" id="IPR027417">
    <property type="entry name" value="P-loop_NTPase"/>
</dbReference>
<dbReference type="SMART" id="SM00382">
    <property type="entry name" value="AAA"/>
    <property type="match status" value="1"/>
</dbReference>
<proteinExistence type="inferred from homology"/>
<dbReference type="InterPro" id="IPR003439">
    <property type="entry name" value="ABC_transporter-like_ATP-bd"/>
</dbReference>
<dbReference type="Proteomes" id="UP000724672">
    <property type="component" value="Unassembled WGS sequence"/>
</dbReference>
<organism evidence="6 7">
    <name type="scientific">Anaeromonas frigoriresistens</name>
    <dbReference type="NCBI Taxonomy" id="2683708"/>
    <lineage>
        <taxon>Bacteria</taxon>
        <taxon>Bacillati</taxon>
        <taxon>Bacillota</taxon>
        <taxon>Tissierellia</taxon>
        <taxon>Tissierellales</taxon>
        <taxon>Thermohalobacteraceae</taxon>
        <taxon>Anaeromonas</taxon>
    </lineage>
</organism>
<reference evidence="6" key="1">
    <citation type="submission" date="2019-12" db="EMBL/GenBank/DDBJ databases">
        <title>Clostridiaceae gen. nov. sp. nov., isolated from sediment in Xinjiang, China.</title>
        <authorList>
            <person name="Zhang R."/>
        </authorList>
    </citation>
    <scope>NUCLEOTIDE SEQUENCE</scope>
    <source>
        <strain evidence="6">D2Q-11</strain>
    </source>
</reference>
<keyword evidence="2" id="KW-0813">Transport</keyword>
<sequence length="245" mass="28057">MLEVKNLKKSFENNLVLNDVSFTINQGEIVTVIGPSGAGKTTLLRCINGLEDVDKGEIQITNKCLVKKYQSDYRAKGKELIEIRKNIGMVFQNFNLFPHMSVLENIIEAPMKVYNRNEKDTIEEAYDVLYKLGIKDKANNYPYELSGGQKQRVAIARALILDPRLLSFDEPTSALDPELRLEVASIIKSLVTKERAVLIITHDMEFAKRVSTRIIFMDKGYIVKDDNMNNYFNSTDNKRIIEFIR</sequence>
<dbReference type="GO" id="GO:0016887">
    <property type="term" value="F:ATP hydrolysis activity"/>
    <property type="evidence" value="ECO:0007669"/>
    <property type="project" value="InterPro"/>
</dbReference>
<dbReference type="PANTHER" id="PTHR43166:SF4">
    <property type="entry name" value="PHOSPHONATES IMPORT ATP-BINDING PROTEIN PHNC"/>
    <property type="match status" value="1"/>
</dbReference>
<evidence type="ECO:0000313" key="6">
    <source>
        <dbReference type="EMBL" id="MBS4538674.1"/>
    </source>
</evidence>
<dbReference type="Pfam" id="PF00005">
    <property type="entry name" value="ABC_tran"/>
    <property type="match status" value="1"/>
</dbReference>
<accession>A0A942Z933</accession>
<dbReference type="InterPro" id="IPR017871">
    <property type="entry name" value="ABC_transporter-like_CS"/>
</dbReference>
<dbReference type="PROSITE" id="PS50893">
    <property type="entry name" value="ABC_TRANSPORTER_2"/>
    <property type="match status" value="1"/>
</dbReference>
<dbReference type="PROSITE" id="PS00211">
    <property type="entry name" value="ABC_TRANSPORTER_1"/>
    <property type="match status" value="1"/>
</dbReference>
<dbReference type="EMBL" id="WSFT01000036">
    <property type="protein sequence ID" value="MBS4538674.1"/>
    <property type="molecule type" value="Genomic_DNA"/>
</dbReference>
<dbReference type="RefSeq" id="WP_203366652.1">
    <property type="nucleotide sequence ID" value="NZ_WSFT01000036.1"/>
</dbReference>
<dbReference type="PIRSF" id="PIRSF039085">
    <property type="entry name" value="ABC_ATPase_HisP"/>
    <property type="match status" value="1"/>
</dbReference>
<comment type="caution">
    <text evidence="6">The sequence shown here is derived from an EMBL/GenBank/DDBJ whole genome shotgun (WGS) entry which is preliminary data.</text>
</comment>
<dbReference type="AlphaFoldDB" id="A0A942Z933"/>
<protein>
    <submittedName>
        <fullName evidence="6">Amino acid ABC transporter ATP-binding protein</fullName>
    </submittedName>
</protein>